<evidence type="ECO:0000313" key="4">
    <source>
        <dbReference type="Proteomes" id="UP001596050"/>
    </source>
</evidence>
<feature type="compositionally biased region" description="Pro residues" evidence="1">
    <location>
        <begin position="40"/>
        <end position="77"/>
    </location>
</feature>
<sequence length="243" mass="25562">MLSTLVRKTLFPALAVSSLLLLAACGGGGDSRPDVIAADPPAPPAPPQQPAPPLPPPAPPPPEPAPPPAQPNPPPPEVVLADTYTELVAGTITSQSPWPAWVAPAGRVPVSGVACLINENYHLHSLVTIYKDGVRQGLPENVGRSGCAYELHTHDVTGVVHIETDVPKKFTLGQFFALWNQPLGTGGTAGLAGPVRFYLIEDEKLTPFTGDPAQLELTAHREIVIISGKAPPVLPKYRWPSGL</sequence>
<reference evidence="4" key="1">
    <citation type="journal article" date="2019" name="Int. J. Syst. Evol. Microbiol.">
        <title>The Global Catalogue of Microorganisms (GCM) 10K type strain sequencing project: providing services to taxonomists for standard genome sequencing and annotation.</title>
        <authorList>
            <consortium name="The Broad Institute Genomics Platform"/>
            <consortium name="The Broad Institute Genome Sequencing Center for Infectious Disease"/>
            <person name="Wu L."/>
            <person name="Ma J."/>
        </authorList>
    </citation>
    <scope>NUCLEOTIDE SEQUENCE [LARGE SCALE GENOMIC DNA]</scope>
    <source>
        <strain evidence="4">KACC 12649</strain>
    </source>
</reference>
<name>A0ABW0L9F2_9BURK</name>
<feature type="region of interest" description="Disordered" evidence="1">
    <location>
        <begin position="30"/>
        <end position="78"/>
    </location>
</feature>
<feature type="chain" id="PRO_5046203110" description="Lipoprotein" evidence="2">
    <location>
        <begin position="24"/>
        <end position="243"/>
    </location>
</feature>
<comment type="caution">
    <text evidence="3">The sequence shown here is derived from an EMBL/GenBank/DDBJ whole genome shotgun (WGS) entry which is preliminary data.</text>
</comment>
<accession>A0ABW0L9F2</accession>
<proteinExistence type="predicted"/>
<evidence type="ECO:0000256" key="1">
    <source>
        <dbReference type="SAM" id="MobiDB-lite"/>
    </source>
</evidence>
<dbReference type="RefSeq" id="WP_379785998.1">
    <property type="nucleotide sequence ID" value="NZ_JBHSMU010000016.1"/>
</dbReference>
<keyword evidence="4" id="KW-1185">Reference proteome</keyword>
<feature type="signal peptide" evidence="2">
    <location>
        <begin position="1"/>
        <end position="23"/>
    </location>
</feature>
<dbReference type="PRINTS" id="PR01217">
    <property type="entry name" value="PRICHEXTENSN"/>
</dbReference>
<evidence type="ECO:0000313" key="3">
    <source>
        <dbReference type="EMBL" id="MFC5462515.1"/>
    </source>
</evidence>
<organism evidence="3 4">
    <name type="scientific">Massilia niabensis</name>
    <dbReference type="NCBI Taxonomy" id="544910"/>
    <lineage>
        <taxon>Bacteria</taxon>
        <taxon>Pseudomonadati</taxon>
        <taxon>Pseudomonadota</taxon>
        <taxon>Betaproteobacteria</taxon>
        <taxon>Burkholderiales</taxon>
        <taxon>Oxalobacteraceae</taxon>
        <taxon>Telluria group</taxon>
        <taxon>Massilia</taxon>
    </lineage>
</organism>
<evidence type="ECO:0000256" key="2">
    <source>
        <dbReference type="SAM" id="SignalP"/>
    </source>
</evidence>
<dbReference type="EMBL" id="JBHSMU010000016">
    <property type="protein sequence ID" value="MFC5462515.1"/>
    <property type="molecule type" value="Genomic_DNA"/>
</dbReference>
<dbReference type="PROSITE" id="PS51257">
    <property type="entry name" value="PROKAR_LIPOPROTEIN"/>
    <property type="match status" value="1"/>
</dbReference>
<keyword evidence="2" id="KW-0732">Signal</keyword>
<dbReference type="Proteomes" id="UP001596050">
    <property type="component" value="Unassembled WGS sequence"/>
</dbReference>
<evidence type="ECO:0008006" key="5">
    <source>
        <dbReference type="Google" id="ProtNLM"/>
    </source>
</evidence>
<gene>
    <name evidence="3" type="ORF">ACFPN5_22145</name>
</gene>
<protein>
    <recommendedName>
        <fullName evidence="5">Lipoprotein</fullName>
    </recommendedName>
</protein>